<evidence type="ECO:0000259" key="9">
    <source>
        <dbReference type="Pfam" id="PF12717"/>
    </source>
</evidence>
<proteinExistence type="predicted"/>
<evidence type="ECO:0000256" key="5">
    <source>
        <dbReference type="ARBA" id="ARBA00023242"/>
    </source>
</evidence>
<dbReference type="GO" id="GO:0000779">
    <property type="term" value="C:condensed chromosome, centromeric region"/>
    <property type="evidence" value="ECO:0007669"/>
    <property type="project" value="TreeGrafter"/>
</dbReference>
<organism evidence="10 11">
    <name type="scientific">Oldenlandia corymbosa var. corymbosa</name>
    <dbReference type="NCBI Taxonomy" id="529605"/>
    <lineage>
        <taxon>Eukaryota</taxon>
        <taxon>Viridiplantae</taxon>
        <taxon>Streptophyta</taxon>
        <taxon>Embryophyta</taxon>
        <taxon>Tracheophyta</taxon>
        <taxon>Spermatophyta</taxon>
        <taxon>Magnoliopsida</taxon>
        <taxon>eudicotyledons</taxon>
        <taxon>Gunneridae</taxon>
        <taxon>Pentapetalae</taxon>
        <taxon>asterids</taxon>
        <taxon>lamiids</taxon>
        <taxon>Gentianales</taxon>
        <taxon>Rubiaceae</taxon>
        <taxon>Rubioideae</taxon>
        <taxon>Spermacoceae</taxon>
        <taxon>Hedyotis-Oldenlandia complex</taxon>
        <taxon>Oldenlandia</taxon>
    </lineage>
</organism>
<keyword evidence="3" id="KW-0498">Mitosis</keyword>
<keyword evidence="11" id="KW-1185">Reference proteome</keyword>
<dbReference type="InterPro" id="IPR011989">
    <property type="entry name" value="ARM-like"/>
</dbReference>
<keyword evidence="7" id="KW-0175">Coiled coil</keyword>
<evidence type="ECO:0000256" key="4">
    <source>
        <dbReference type="ARBA" id="ARBA00023067"/>
    </source>
</evidence>
<reference evidence="10" key="1">
    <citation type="submission" date="2023-03" db="EMBL/GenBank/DDBJ databases">
        <authorList>
            <person name="Julca I."/>
        </authorList>
    </citation>
    <scope>NUCLEOTIDE SEQUENCE</scope>
</reference>
<keyword evidence="4" id="KW-0226">DNA condensation</keyword>
<accession>A0AAV1EGG9</accession>
<dbReference type="GO" id="GO:0007076">
    <property type="term" value="P:mitotic chromosome condensation"/>
    <property type="evidence" value="ECO:0007669"/>
    <property type="project" value="InterPro"/>
</dbReference>
<dbReference type="PANTHER" id="PTHR14222">
    <property type="entry name" value="CONDENSIN"/>
    <property type="match status" value="1"/>
</dbReference>
<keyword evidence="6" id="KW-0131">Cell cycle</keyword>
<dbReference type="InterPro" id="IPR026971">
    <property type="entry name" value="CND1/NCAPD3"/>
</dbReference>
<sequence length="1360" mass="150259">MAESESIHRILADIEAQNPISAESLKDFQALLDSSIRTNDSSTLDYVCTELSSRNLSPNSLISALSAVMDSGEPKRANLSLLASNVYLSLILSPNSPVFTLFTPMAFVSLLRSIRRGIKNNNSGLSNEGFSSEVQGRKRKGSGGKNKKGKQLQESDNEGDEGGLDVKLLFRVLENLETVLGLVHLDRFEDSLRSLVQTIAEIPLVVGNEVSCRSSNTTGSHYGRLCEFCSRILNEVLKSEHGDQSLSAAEVLKCLTPLILSSHKSTVRRFALEFVVNRMTRLAGSSPEIKKAVVNLPKYLVHKAPEKAEPRALAVECIMEIVKVFEFEDQVEFVDYLVKMSQGKGQFRLLAVDLIFILMTTLKDPLGLESDNPDENFWGCQCLEVLIQRCSDTTATIRARALTNLAQLAGFLGQNERSKEILKVLMGIGNEGSTRFQGGMNSLLQRRCLDEKAAVRKASLFLISKLIALLGSSFNGDLLRIVGMACSDPLVSIRKAALSALSEAFRLFPDENVSKEWLHSVPRLIADNESSIQEECETLFSELVLDRVSKATFHKDPGSGNINGETQALDSEIKLLYPEGVLCILEETCHGEVTPWVRKICASLGKKKNLKPKIASALQNIISASESLWLSHSMPIEKWTAPRGAWFLLAEVSAFLPKEVDWEFLIHHWQLFDKHKSAAEPWSAYETVDDEVNVESNSVSWAGDRVCLLQAISNVTVNLPPEPAADLAHQFLKRLEEFNMHSTEVNAHVKALRTLCKRKALNPDEAETLVAKWVHQLLSKALQMIDSYISKESEKNKDNTFRTPHCSGRRGTRAQVSRSRLLSQAVTAVYTIGSLVLVCPSADLKAVVPVLHTIITSGNDVTKSKISLGATISIKQTAPPLYINAWLTMGKVCLADGKLAKRYIPIFVQELEKSDLAALRNNIIVTMADFCVRHTALVDCYMPKITKCLRDPCELVRRHTFILLARLLQRDYVKWRGLLFLRFLMSLVDESEAIRRLADYLFGNILKVKAPLLAYNSFVEAIFVLNDCNAHTGRSNPQNSKNENLHFCIRGNDEHSRSRRLHIYVTLLKQMAPEHLLATFAKVCAEILAAASDGMLNLEDVTGMSVLQDAFQILCSKEIRFPSTRSSASDTAEMDDDGGDAGGSSLAAAKGRAITQAVKKGLIQNTVPIFIELKRLLESKHSPLIGSLMECLRILLKDYKNEIDEILVADKQLQKELIYDMQKYESMKAKSAAAEAVATMQRSEAYKSPDPKNAARSGPSKYNKAEAFKSPDAARSGPSKYNKTVSNSKVASAMADAVAATRARALLREVNHHASTPPLSAMSVPKLKSGTGIVNGVADKSSAIIESLRKRHSFDSDEEN</sequence>
<dbReference type="Proteomes" id="UP001161247">
    <property type="component" value="Chromosome 9"/>
</dbReference>
<evidence type="ECO:0000256" key="2">
    <source>
        <dbReference type="ARBA" id="ARBA00022618"/>
    </source>
</evidence>
<feature type="coiled-coil region" evidence="7">
    <location>
        <begin position="1189"/>
        <end position="1216"/>
    </location>
</feature>
<dbReference type="GO" id="GO:0005634">
    <property type="term" value="C:nucleus"/>
    <property type="evidence" value="ECO:0007669"/>
    <property type="project" value="UniProtKB-SubCell"/>
</dbReference>
<evidence type="ECO:0000256" key="6">
    <source>
        <dbReference type="ARBA" id="ARBA00023306"/>
    </source>
</evidence>
<dbReference type="InterPro" id="IPR016024">
    <property type="entry name" value="ARM-type_fold"/>
</dbReference>
<dbReference type="GO" id="GO:0000796">
    <property type="term" value="C:condensin complex"/>
    <property type="evidence" value="ECO:0007669"/>
    <property type="project" value="TreeGrafter"/>
</dbReference>
<dbReference type="GO" id="GO:0051301">
    <property type="term" value="P:cell division"/>
    <property type="evidence" value="ECO:0007669"/>
    <property type="project" value="UniProtKB-KW"/>
</dbReference>
<dbReference type="GO" id="GO:0010032">
    <property type="term" value="P:meiotic chromosome condensation"/>
    <property type="evidence" value="ECO:0007669"/>
    <property type="project" value="TreeGrafter"/>
</dbReference>
<dbReference type="Gene3D" id="1.25.10.10">
    <property type="entry name" value="Leucine-rich Repeat Variant"/>
    <property type="match status" value="2"/>
</dbReference>
<dbReference type="GO" id="GO:0042393">
    <property type="term" value="F:histone binding"/>
    <property type="evidence" value="ECO:0007669"/>
    <property type="project" value="TreeGrafter"/>
</dbReference>
<evidence type="ECO:0000256" key="1">
    <source>
        <dbReference type="ARBA" id="ARBA00004123"/>
    </source>
</evidence>
<feature type="compositionally biased region" description="Basic residues" evidence="8">
    <location>
        <begin position="137"/>
        <end position="150"/>
    </location>
</feature>
<feature type="domain" description="Condensin complex subunit 1 C-terminal" evidence="9">
    <location>
        <begin position="919"/>
        <end position="1087"/>
    </location>
</feature>
<feature type="region of interest" description="Disordered" evidence="8">
    <location>
        <begin position="1340"/>
        <end position="1360"/>
    </location>
</feature>
<protein>
    <submittedName>
        <fullName evidence="10">OLC1v1020453C4</fullName>
    </submittedName>
</protein>
<feature type="region of interest" description="Disordered" evidence="8">
    <location>
        <begin position="1243"/>
        <end position="1287"/>
    </location>
</feature>
<dbReference type="Pfam" id="PF12717">
    <property type="entry name" value="Cnd1"/>
    <property type="match status" value="1"/>
</dbReference>
<feature type="compositionally biased region" description="Polar residues" evidence="8">
    <location>
        <begin position="125"/>
        <end position="134"/>
    </location>
</feature>
<keyword evidence="5" id="KW-0539">Nucleus</keyword>
<dbReference type="SUPFAM" id="SSF48371">
    <property type="entry name" value="ARM repeat"/>
    <property type="match status" value="1"/>
</dbReference>
<evidence type="ECO:0000313" key="10">
    <source>
        <dbReference type="EMBL" id="CAI9118827.1"/>
    </source>
</evidence>
<evidence type="ECO:0000256" key="8">
    <source>
        <dbReference type="SAM" id="MobiDB-lite"/>
    </source>
</evidence>
<comment type="subcellular location">
    <subcellularLocation>
        <location evidence="1">Nucleus</location>
    </subcellularLocation>
</comment>
<evidence type="ECO:0000256" key="3">
    <source>
        <dbReference type="ARBA" id="ARBA00022776"/>
    </source>
</evidence>
<dbReference type="EMBL" id="OX459126">
    <property type="protein sequence ID" value="CAI9118827.1"/>
    <property type="molecule type" value="Genomic_DNA"/>
</dbReference>
<keyword evidence="2" id="KW-0132">Cell division</keyword>
<dbReference type="PANTHER" id="PTHR14222:SF1">
    <property type="entry name" value="CONDENSIN-2 COMPLEX SUBUNIT D3"/>
    <property type="match status" value="1"/>
</dbReference>
<name>A0AAV1EGG9_OLDCO</name>
<feature type="region of interest" description="Disordered" evidence="8">
    <location>
        <begin position="125"/>
        <end position="161"/>
    </location>
</feature>
<dbReference type="InterPro" id="IPR032682">
    <property type="entry name" value="Cnd1_C"/>
</dbReference>
<evidence type="ECO:0000313" key="11">
    <source>
        <dbReference type="Proteomes" id="UP001161247"/>
    </source>
</evidence>
<evidence type="ECO:0000256" key="7">
    <source>
        <dbReference type="SAM" id="Coils"/>
    </source>
</evidence>
<gene>
    <name evidence="10" type="ORF">OLC1_LOCUS24610</name>
</gene>